<reference evidence="7" key="1">
    <citation type="submission" date="2015-11" db="EMBL/GenBank/DDBJ databases">
        <title>De novo transcriptome assembly of four potential Pierce s Disease insect vectors from Arizona vineyards.</title>
        <authorList>
            <person name="Tassone E.E."/>
        </authorList>
    </citation>
    <scope>NUCLEOTIDE SEQUENCE</scope>
</reference>
<evidence type="ECO:0000256" key="3">
    <source>
        <dbReference type="ARBA" id="ARBA00022833"/>
    </source>
</evidence>
<proteinExistence type="predicted"/>
<evidence type="ECO:0000256" key="5">
    <source>
        <dbReference type="SAM" id="MobiDB-lite"/>
    </source>
</evidence>
<dbReference type="PANTHER" id="PTHR11505">
    <property type="entry name" value="L1 TRANSPOSABLE ELEMENT-RELATED"/>
    <property type="match status" value="1"/>
</dbReference>
<evidence type="ECO:0000256" key="1">
    <source>
        <dbReference type="ARBA" id="ARBA00022723"/>
    </source>
</evidence>
<feature type="compositionally biased region" description="Polar residues" evidence="5">
    <location>
        <begin position="309"/>
        <end position="320"/>
    </location>
</feature>
<feature type="domain" description="Zinc finger PHD-type" evidence="6">
    <location>
        <begin position="2"/>
        <end position="56"/>
    </location>
</feature>
<dbReference type="EMBL" id="GECU01002092">
    <property type="protein sequence ID" value="JAT05615.1"/>
    <property type="molecule type" value="Transcribed_RNA"/>
</dbReference>
<accession>A0A1B6K2E9</accession>
<dbReference type="AlphaFoldDB" id="A0A1B6K2E9"/>
<dbReference type="Gene3D" id="3.30.40.10">
    <property type="entry name" value="Zinc/RING finger domain, C3HC4 (zinc finger)"/>
    <property type="match status" value="1"/>
</dbReference>
<dbReference type="InterPro" id="IPR013083">
    <property type="entry name" value="Znf_RING/FYVE/PHD"/>
</dbReference>
<dbReference type="InterPro" id="IPR011011">
    <property type="entry name" value="Znf_FYVE_PHD"/>
</dbReference>
<keyword evidence="1" id="KW-0479">Metal-binding</keyword>
<evidence type="ECO:0000256" key="4">
    <source>
        <dbReference type="SAM" id="Coils"/>
    </source>
</evidence>
<protein>
    <recommendedName>
        <fullName evidence="6">Zinc finger PHD-type domain-containing protein</fullName>
    </recommendedName>
</protein>
<organism evidence="7">
    <name type="scientific">Homalodisca liturata</name>
    <dbReference type="NCBI Taxonomy" id="320908"/>
    <lineage>
        <taxon>Eukaryota</taxon>
        <taxon>Metazoa</taxon>
        <taxon>Ecdysozoa</taxon>
        <taxon>Arthropoda</taxon>
        <taxon>Hexapoda</taxon>
        <taxon>Insecta</taxon>
        <taxon>Pterygota</taxon>
        <taxon>Neoptera</taxon>
        <taxon>Paraneoptera</taxon>
        <taxon>Hemiptera</taxon>
        <taxon>Auchenorrhyncha</taxon>
        <taxon>Membracoidea</taxon>
        <taxon>Cicadellidae</taxon>
        <taxon>Cicadellinae</taxon>
        <taxon>Proconiini</taxon>
        <taxon>Homalodisca</taxon>
    </lineage>
</organism>
<dbReference type="GO" id="GO:0008270">
    <property type="term" value="F:zinc ion binding"/>
    <property type="evidence" value="ECO:0007669"/>
    <property type="project" value="UniProtKB-KW"/>
</dbReference>
<evidence type="ECO:0000256" key="2">
    <source>
        <dbReference type="ARBA" id="ARBA00022771"/>
    </source>
</evidence>
<keyword evidence="2" id="KW-0863">Zinc-finger</keyword>
<feature type="coiled-coil region" evidence="4">
    <location>
        <begin position="106"/>
        <end position="161"/>
    </location>
</feature>
<dbReference type="InterPro" id="IPR004244">
    <property type="entry name" value="Transposase_22"/>
</dbReference>
<feature type="region of interest" description="Disordered" evidence="5">
    <location>
        <begin position="289"/>
        <end position="332"/>
    </location>
</feature>
<dbReference type="Pfam" id="PF25298">
    <property type="entry name" value="Baculo_FP_2nd"/>
    <property type="match status" value="1"/>
</dbReference>
<dbReference type="InterPro" id="IPR057251">
    <property type="entry name" value="FP_C"/>
</dbReference>
<evidence type="ECO:0000259" key="6">
    <source>
        <dbReference type="SMART" id="SM00249"/>
    </source>
</evidence>
<dbReference type="InterPro" id="IPR001965">
    <property type="entry name" value="Znf_PHD"/>
</dbReference>
<keyword evidence="3" id="KW-0862">Zinc</keyword>
<keyword evidence="4" id="KW-0175">Coiled coil</keyword>
<gene>
    <name evidence="7" type="ORF">g.9160</name>
</gene>
<name>A0A1B6K2E9_9HEMI</name>
<sequence>MVCGKCQLNTSNAKEVAKCSLCSVEFHATCCRIRTVAKLLKMSAKALTTWRCDECDVDGASSTNSDDPIIMDLLKNIKQEMLDSRKSNSASFASLEKTMTSVRDSLEEVKLKLSTVEKDNLTLKEDCGLLKKENQRLAENVSQLKTEIDELQQRSRLNNIEIRGVPVTKGEDIYAVVESIAKAIGVVFNRGGISIAHRLPAPRDRRFHPSIVVQFISRSIRGEWLIAARKNRIETTDLAPSLQRAPVFISEHLTAHNKSILGRAKAFVKFGKLAYAWSREGRIMVRKTADSPAERVSSFEDIERAAASPSPSQNTRSTQGIRCETTPAGSPE</sequence>
<dbReference type="SUPFAM" id="SSF57903">
    <property type="entry name" value="FYVE/PHD zinc finger"/>
    <property type="match status" value="1"/>
</dbReference>
<evidence type="ECO:0000313" key="7">
    <source>
        <dbReference type="EMBL" id="JAT05615.1"/>
    </source>
</evidence>
<feature type="compositionally biased region" description="Basic and acidic residues" evidence="5">
    <location>
        <begin position="289"/>
        <end position="304"/>
    </location>
</feature>
<dbReference type="SMART" id="SM00249">
    <property type="entry name" value="PHD"/>
    <property type="match status" value="1"/>
</dbReference>